<evidence type="ECO:0000256" key="1">
    <source>
        <dbReference type="PROSITE-ProRule" id="PRU00267"/>
    </source>
</evidence>
<dbReference type="EMBL" id="JAFIQS010000013">
    <property type="protein sequence ID" value="KAG5163996.1"/>
    <property type="molecule type" value="Genomic_DNA"/>
</dbReference>
<dbReference type="GO" id="GO:0003677">
    <property type="term" value="F:DNA binding"/>
    <property type="evidence" value="ECO:0007669"/>
    <property type="project" value="UniProtKB-UniRule"/>
</dbReference>
<dbReference type="GO" id="GO:0005634">
    <property type="term" value="C:nucleus"/>
    <property type="evidence" value="ECO:0007669"/>
    <property type="project" value="UniProtKB-UniRule"/>
</dbReference>
<proteinExistence type="predicted"/>
<dbReference type="InterPro" id="IPR009071">
    <property type="entry name" value="HMG_box_dom"/>
</dbReference>
<name>A0A8H8CGD5_PSICU</name>
<accession>A0A8H8CGD5</accession>
<dbReference type="OrthoDB" id="6247875at2759"/>
<gene>
    <name evidence="4" type="ORF">JR316_011167</name>
    <name evidence="5" type="ORF">JR316_011193</name>
</gene>
<keyword evidence="2" id="KW-0812">Transmembrane</keyword>
<protein>
    <recommendedName>
        <fullName evidence="3">HMG box domain-containing protein</fullName>
    </recommendedName>
</protein>
<keyword evidence="1" id="KW-0238">DNA-binding</keyword>
<evidence type="ECO:0000313" key="5">
    <source>
        <dbReference type="EMBL" id="KAG5163996.1"/>
    </source>
</evidence>
<evidence type="ECO:0000313" key="4">
    <source>
        <dbReference type="EMBL" id="KAG5163970.1"/>
    </source>
</evidence>
<dbReference type="AlphaFoldDB" id="A0A8H8CGD5"/>
<dbReference type="EMBL" id="JAFIQS010000013">
    <property type="protein sequence ID" value="KAG5163970.1"/>
    <property type="molecule type" value="Genomic_DNA"/>
</dbReference>
<evidence type="ECO:0000259" key="3">
    <source>
        <dbReference type="PROSITE" id="PS50118"/>
    </source>
</evidence>
<dbReference type="CDD" id="cd00084">
    <property type="entry name" value="HMG-box_SF"/>
    <property type="match status" value="1"/>
</dbReference>
<dbReference type="SUPFAM" id="SSF47095">
    <property type="entry name" value="HMG-box"/>
    <property type="match status" value="1"/>
</dbReference>
<feature type="domain" description="HMG box" evidence="3">
    <location>
        <begin position="8"/>
        <end position="52"/>
    </location>
</feature>
<organism evidence="4">
    <name type="scientific">Psilocybe cubensis</name>
    <name type="common">Psychedelic mushroom</name>
    <name type="synonym">Stropharia cubensis</name>
    <dbReference type="NCBI Taxonomy" id="181762"/>
    <lineage>
        <taxon>Eukaryota</taxon>
        <taxon>Fungi</taxon>
        <taxon>Dikarya</taxon>
        <taxon>Basidiomycota</taxon>
        <taxon>Agaricomycotina</taxon>
        <taxon>Agaricomycetes</taxon>
        <taxon>Agaricomycetidae</taxon>
        <taxon>Agaricales</taxon>
        <taxon>Agaricineae</taxon>
        <taxon>Strophariaceae</taxon>
        <taxon>Psilocybe</taxon>
    </lineage>
</organism>
<keyword evidence="2" id="KW-1133">Transmembrane helix</keyword>
<keyword evidence="1" id="KW-0539">Nucleus</keyword>
<feature type="transmembrane region" description="Helical" evidence="2">
    <location>
        <begin position="89"/>
        <end position="110"/>
    </location>
</feature>
<comment type="caution">
    <text evidence="4">The sequence shown here is derived from an EMBL/GenBank/DDBJ whole genome shotgun (WGS) entry which is preliminary data.</text>
</comment>
<reference evidence="4" key="1">
    <citation type="submission" date="2021-02" db="EMBL/GenBank/DDBJ databases">
        <title>Psilocybe cubensis genome.</title>
        <authorList>
            <person name="Mckernan K.J."/>
            <person name="Crawford S."/>
            <person name="Trippe A."/>
            <person name="Kane L.T."/>
            <person name="Mclaughlin S."/>
        </authorList>
    </citation>
    <scope>NUCLEOTIDE SEQUENCE [LARGE SCALE GENOMIC DNA]</scope>
    <source>
        <strain evidence="4">MGC-MH-2018</strain>
    </source>
</reference>
<dbReference type="InterPro" id="IPR036910">
    <property type="entry name" value="HMG_box_dom_sf"/>
</dbReference>
<sequence length="126" mass="14302">MNSSPPIPHPNANAFSWYVNCMRAPREVQQHELSKQAGKVWKSMSDEEKKPFYLVCNGLQFRSFVNFLSVQFCSDRLTPSLLSHFDSPLFFVAIFGIVFLCAATGLSIPVDDDIQNALQPQYKLGW</sequence>
<keyword evidence="2" id="KW-0472">Membrane</keyword>
<evidence type="ECO:0000256" key="2">
    <source>
        <dbReference type="SAM" id="Phobius"/>
    </source>
</evidence>
<dbReference type="Gene3D" id="1.10.30.10">
    <property type="entry name" value="High mobility group box domain"/>
    <property type="match status" value="1"/>
</dbReference>
<feature type="DNA-binding region" description="HMG box" evidence="1">
    <location>
        <begin position="8"/>
        <end position="52"/>
    </location>
</feature>
<dbReference type="PROSITE" id="PS50118">
    <property type="entry name" value="HMG_BOX_2"/>
    <property type="match status" value="1"/>
</dbReference>